<dbReference type="Proteomes" id="UP000274131">
    <property type="component" value="Unassembled WGS sequence"/>
</dbReference>
<evidence type="ECO:0000313" key="2">
    <source>
        <dbReference type="Proteomes" id="UP000274131"/>
    </source>
</evidence>
<evidence type="ECO:0000313" key="3">
    <source>
        <dbReference type="WBParaSite" id="EVEC_0001024001-mRNA-1"/>
    </source>
</evidence>
<reference evidence="1 2" key="2">
    <citation type="submission" date="2018-10" db="EMBL/GenBank/DDBJ databases">
        <authorList>
            <consortium name="Pathogen Informatics"/>
        </authorList>
    </citation>
    <scope>NUCLEOTIDE SEQUENCE [LARGE SCALE GENOMIC DNA]</scope>
</reference>
<evidence type="ECO:0000313" key="1">
    <source>
        <dbReference type="EMBL" id="VDD94834.1"/>
    </source>
</evidence>
<gene>
    <name evidence="1" type="ORF">EVEC_LOCUS9585</name>
</gene>
<keyword evidence="2" id="KW-1185">Reference proteome</keyword>
<proteinExistence type="predicted"/>
<sequence>MIHLDAVKLRNEQRDFFDFYSYKALAISKFYRFITFAFRMFESGILQHCSLKQDLGVEPSKSLVRCQRCALQMENVKSFHVKFSRKCGHQRGKNRPSRNSNTSSNCKLRKKPTGYIYTICKGCGYAASCGEIRCVFAGYDTLQLTPKTEARHSKLTLAGEPVMTSTKPAIPPRKRRRLAKADLLTPSTRIKRAKKLQQILLQEELATRTTDHTLSNFLNFLQPSC</sequence>
<dbReference type="EMBL" id="UXUI01010153">
    <property type="protein sequence ID" value="VDD94834.1"/>
    <property type="molecule type" value="Genomic_DNA"/>
</dbReference>
<accession>A0A0N4VHD9</accession>
<name>A0A0N4VHD9_ENTVE</name>
<organism evidence="3">
    <name type="scientific">Enterobius vermicularis</name>
    <name type="common">Human pinworm</name>
    <dbReference type="NCBI Taxonomy" id="51028"/>
    <lineage>
        <taxon>Eukaryota</taxon>
        <taxon>Metazoa</taxon>
        <taxon>Ecdysozoa</taxon>
        <taxon>Nematoda</taxon>
        <taxon>Chromadorea</taxon>
        <taxon>Rhabditida</taxon>
        <taxon>Spirurina</taxon>
        <taxon>Oxyuridomorpha</taxon>
        <taxon>Oxyuroidea</taxon>
        <taxon>Oxyuridae</taxon>
        <taxon>Enterobius</taxon>
    </lineage>
</organism>
<reference evidence="3" key="1">
    <citation type="submission" date="2017-02" db="UniProtKB">
        <authorList>
            <consortium name="WormBaseParasite"/>
        </authorList>
    </citation>
    <scope>IDENTIFICATION</scope>
</reference>
<dbReference type="AlphaFoldDB" id="A0A0N4VHD9"/>
<dbReference type="WBParaSite" id="EVEC_0001024001-mRNA-1">
    <property type="protein sequence ID" value="EVEC_0001024001-mRNA-1"/>
    <property type="gene ID" value="EVEC_0001024001"/>
</dbReference>
<protein>
    <submittedName>
        <fullName evidence="3">Nucleic acid binding protein</fullName>
    </submittedName>
</protein>